<dbReference type="EMBL" id="VLTL01000065">
    <property type="protein sequence ID" value="KAA0163532.1"/>
    <property type="molecule type" value="Genomic_DNA"/>
</dbReference>
<sequence length="235" mass="24387">MLIRVIRVSTGAESQLTVDGARDTVGDIKRRLFAAELAAGKSVRLVCNGTLLQDDRSVRDLDGDPAVVHAVVTRPDGGPADGPGGAAEGRAAEGRAPGGNRAFGAARHARGGMGGGMGGGYGLAGGLRGACRWLCSACSLCDGLPRRAADGLQGLHGAPLHELVRDGARSCSAEHVTGLLLLLLWLLRWWAPHLVDSLATGILLLLSALWLAVASHCGSRWPRSLFDPRRLAAAD</sequence>
<reference evidence="4 5" key="1">
    <citation type="submission" date="2019-07" db="EMBL/GenBank/DDBJ databases">
        <title>Genomes of Cafeteria roenbergensis.</title>
        <authorList>
            <person name="Fischer M.G."/>
            <person name="Hackl T."/>
            <person name="Roman M."/>
        </authorList>
    </citation>
    <scope>NUCLEOTIDE SEQUENCE [LARGE SCALE GENOMIC DNA]</scope>
    <source>
        <strain evidence="4 5">RCC970-E3</strain>
    </source>
</reference>
<evidence type="ECO:0000256" key="1">
    <source>
        <dbReference type="SAM" id="MobiDB-lite"/>
    </source>
</evidence>
<evidence type="ECO:0000256" key="2">
    <source>
        <dbReference type="SAM" id="Phobius"/>
    </source>
</evidence>
<accession>A0A5A8DDE5</accession>
<comment type="caution">
    <text evidence="4">The sequence shown here is derived from an EMBL/GenBank/DDBJ whole genome shotgun (WGS) entry which is preliminary data.</text>
</comment>
<keyword evidence="2" id="KW-0812">Transmembrane</keyword>
<evidence type="ECO:0000313" key="4">
    <source>
        <dbReference type="EMBL" id="KAA0163532.1"/>
    </source>
</evidence>
<dbReference type="InterPro" id="IPR000626">
    <property type="entry name" value="Ubiquitin-like_dom"/>
</dbReference>
<dbReference type="SUPFAM" id="SSF54236">
    <property type="entry name" value="Ubiquitin-like"/>
    <property type="match status" value="1"/>
</dbReference>
<dbReference type="AlphaFoldDB" id="A0A5A8DDE5"/>
<keyword evidence="2" id="KW-1133">Transmembrane helix</keyword>
<name>A0A5A8DDE5_CAFRO</name>
<gene>
    <name evidence="4" type="ORF">FNF28_04189</name>
</gene>
<organism evidence="4 5">
    <name type="scientific">Cafeteria roenbergensis</name>
    <name type="common">Marine flagellate</name>
    <dbReference type="NCBI Taxonomy" id="33653"/>
    <lineage>
        <taxon>Eukaryota</taxon>
        <taxon>Sar</taxon>
        <taxon>Stramenopiles</taxon>
        <taxon>Bigyra</taxon>
        <taxon>Opalozoa</taxon>
        <taxon>Bicosoecida</taxon>
        <taxon>Cafeteriaceae</taxon>
        <taxon>Cafeteria</taxon>
    </lineage>
</organism>
<feature type="domain" description="Ubiquitin-like" evidence="3">
    <location>
        <begin position="1"/>
        <end position="78"/>
    </location>
</feature>
<dbReference type="InterPro" id="IPR029071">
    <property type="entry name" value="Ubiquitin-like_domsf"/>
</dbReference>
<dbReference type="PROSITE" id="PS50053">
    <property type="entry name" value="UBIQUITIN_2"/>
    <property type="match status" value="1"/>
</dbReference>
<dbReference type="Proteomes" id="UP000324907">
    <property type="component" value="Unassembled WGS sequence"/>
</dbReference>
<keyword evidence="2" id="KW-0472">Membrane</keyword>
<feature type="region of interest" description="Disordered" evidence="1">
    <location>
        <begin position="73"/>
        <end position="99"/>
    </location>
</feature>
<proteinExistence type="predicted"/>
<evidence type="ECO:0000313" key="5">
    <source>
        <dbReference type="Proteomes" id="UP000324907"/>
    </source>
</evidence>
<protein>
    <recommendedName>
        <fullName evidence="3">Ubiquitin-like domain-containing protein</fullName>
    </recommendedName>
</protein>
<feature type="transmembrane region" description="Helical" evidence="2">
    <location>
        <begin position="197"/>
        <end position="214"/>
    </location>
</feature>
<dbReference type="Gene3D" id="3.10.20.90">
    <property type="entry name" value="Phosphatidylinositol 3-kinase Catalytic Subunit, Chain A, domain 1"/>
    <property type="match status" value="1"/>
</dbReference>
<evidence type="ECO:0000259" key="3">
    <source>
        <dbReference type="PROSITE" id="PS50053"/>
    </source>
</evidence>